<protein>
    <submittedName>
        <fullName evidence="2">Uncharacterized protein</fullName>
    </submittedName>
</protein>
<dbReference type="AlphaFoldDB" id="A0A382W4R2"/>
<dbReference type="EMBL" id="UINC01156966">
    <property type="protein sequence ID" value="SVD53684.1"/>
    <property type="molecule type" value="Genomic_DNA"/>
</dbReference>
<feature type="region of interest" description="Disordered" evidence="1">
    <location>
        <begin position="119"/>
        <end position="185"/>
    </location>
</feature>
<sequence>AKKTYSFKVGVAGDLPEGYTDHLEMVLQKFKVENMSAGKRTPITERPLDFPQLQNTHVHYYDVELGYPTTPQVLQQYIAMNCGLEESHVIVRDPNAPQEQYQDSKGMIGERDPDSVYTANLGSDMEGADKDAQKQVGANKTMDLLKELEKTRAERENKQVPDGMNNPDQKHEIGEPGKTSPVGSK</sequence>
<evidence type="ECO:0000313" key="2">
    <source>
        <dbReference type="EMBL" id="SVD53684.1"/>
    </source>
</evidence>
<name>A0A382W4R2_9ZZZZ</name>
<proteinExistence type="predicted"/>
<organism evidence="2">
    <name type="scientific">marine metagenome</name>
    <dbReference type="NCBI Taxonomy" id="408172"/>
    <lineage>
        <taxon>unclassified sequences</taxon>
        <taxon>metagenomes</taxon>
        <taxon>ecological metagenomes</taxon>
    </lineage>
</organism>
<feature type="compositionally biased region" description="Basic and acidic residues" evidence="1">
    <location>
        <begin position="143"/>
        <end position="159"/>
    </location>
</feature>
<gene>
    <name evidence="2" type="ORF">METZ01_LOCUS406538</name>
</gene>
<reference evidence="2" key="1">
    <citation type="submission" date="2018-05" db="EMBL/GenBank/DDBJ databases">
        <authorList>
            <person name="Lanie J.A."/>
            <person name="Ng W.-L."/>
            <person name="Kazmierczak K.M."/>
            <person name="Andrzejewski T.M."/>
            <person name="Davidsen T.M."/>
            <person name="Wayne K.J."/>
            <person name="Tettelin H."/>
            <person name="Glass J.I."/>
            <person name="Rusch D."/>
            <person name="Podicherti R."/>
            <person name="Tsui H.-C.T."/>
            <person name="Winkler M.E."/>
        </authorList>
    </citation>
    <scope>NUCLEOTIDE SEQUENCE</scope>
</reference>
<accession>A0A382W4R2</accession>
<feature type="non-terminal residue" evidence="2">
    <location>
        <position position="1"/>
    </location>
</feature>
<evidence type="ECO:0000256" key="1">
    <source>
        <dbReference type="SAM" id="MobiDB-lite"/>
    </source>
</evidence>